<keyword evidence="2" id="KW-1185">Reference proteome</keyword>
<evidence type="ECO:0000313" key="1">
    <source>
        <dbReference type="EMBL" id="MBP0445564.1"/>
    </source>
</evidence>
<dbReference type="SUPFAM" id="SSF53335">
    <property type="entry name" value="S-adenosyl-L-methionine-dependent methyltransferases"/>
    <property type="match status" value="1"/>
</dbReference>
<dbReference type="InterPro" id="IPR029063">
    <property type="entry name" value="SAM-dependent_MTases_sf"/>
</dbReference>
<name>A0ABS4AFF2_9PROT</name>
<proteinExistence type="predicted"/>
<protein>
    <recommendedName>
        <fullName evidence="3">Methyltransferase type 11 domain-containing protein</fullName>
    </recommendedName>
</protein>
<gene>
    <name evidence="1" type="ORF">J8J14_12330</name>
</gene>
<accession>A0ABS4AFF2</accession>
<organism evidence="1 2">
    <name type="scientific">Pararoseomonas baculiformis</name>
    <dbReference type="NCBI Taxonomy" id="2820812"/>
    <lineage>
        <taxon>Bacteria</taxon>
        <taxon>Pseudomonadati</taxon>
        <taxon>Pseudomonadota</taxon>
        <taxon>Alphaproteobacteria</taxon>
        <taxon>Acetobacterales</taxon>
        <taxon>Acetobacteraceae</taxon>
        <taxon>Pararoseomonas</taxon>
    </lineage>
</organism>
<dbReference type="Gene3D" id="3.40.50.150">
    <property type="entry name" value="Vaccinia Virus protein VP39"/>
    <property type="match status" value="1"/>
</dbReference>
<dbReference type="EMBL" id="JAGIZB010000010">
    <property type="protein sequence ID" value="MBP0445564.1"/>
    <property type="molecule type" value="Genomic_DNA"/>
</dbReference>
<reference evidence="1 2" key="1">
    <citation type="submission" date="2021-03" db="EMBL/GenBank/DDBJ databases">
        <authorList>
            <person name="So Y."/>
        </authorList>
    </citation>
    <scope>NUCLEOTIDE SEQUENCE [LARGE SCALE GENOMIC DNA]</scope>
    <source>
        <strain evidence="1 2">SSH11</strain>
    </source>
</reference>
<sequence>MEAQAEPGDMLPRTDMLPRGYAAGAALPWWAKIGGKLAIAALRLPHGLLRRAGLIRHSFVADTEARLLGEPMAHVARFVARHGRPPRGVLELGPGRMVTRAAAYAALGCGPVTFVDVEDDAPREVEAYARVADLARAAGLPAPALGGAADREAALAACDARLLIGGADAFARIPDASVELVLSDVALEHVRRDALPGLLAELRRISAPAALGIHAVDFHDHVGGALNTLRFPPSFWEGGLVARSGLYVNRLGLSQLRAAFAAAGFTTRVTEIRRWPEPPAGAGHAHPALRRPGEDDLVAFARIEAEPAPR</sequence>
<evidence type="ECO:0008006" key="3">
    <source>
        <dbReference type="Google" id="ProtNLM"/>
    </source>
</evidence>
<dbReference type="Proteomes" id="UP000681594">
    <property type="component" value="Unassembled WGS sequence"/>
</dbReference>
<comment type="caution">
    <text evidence="1">The sequence shown here is derived from an EMBL/GenBank/DDBJ whole genome shotgun (WGS) entry which is preliminary data.</text>
</comment>
<evidence type="ECO:0000313" key="2">
    <source>
        <dbReference type="Proteomes" id="UP000681594"/>
    </source>
</evidence>